<dbReference type="Pfam" id="PF17906">
    <property type="entry name" value="HTH_48"/>
    <property type="match status" value="1"/>
</dbReference>
<dbReference type="InterPro" id="IPR041426">
    <property type="entry name" value="Mos1_HTH"/>
</dbReference>
<sequence length="355" mass="41245">MSSEILKENNHYLKACILYEVLQKKPISDSYRNFCATVGQDAISYPDFEFWFYRFYDGNRDFDYDRSADPEPKTLMDMPVELMYKIVGNLDSVERNVLGSVNRPMQGFAVFLPPVFEEMEITFHRMNFLAWKLNNNPKICGGYEKLEKFINIPGLQVKHLCLITIGSQVNFPDRLPVSIKTKSVDITAGTINQMIELLSIAKPGKLKSIRLSNRRAESFEMDSFPRIFDTEQFKQAKHVDIVGYVTDYNLSLFNFRHLNSFKLRIRAPAPGELFRVLRDDIPLYYKPFETCEIIIVDSEDRFKVRSIGEALGEEVPFGPSKTITHRHRIPKSKDYLEFEIKDEGRSCRIKIVKVC</sequence>
<dbReference type="EMBL" id="PDUG01000007">
    <property type="protein sequence ID" value="PIC14644.1"/>
    <property type="molecule type" value="Genomic_DNA"/>
</dbReference>
<dbReference type="InterPro" id="IPR040161">
    <property type="entry name" value="FB224"/>
</dbReference>
<accession>A0A2G5SHT7</accession>
<proteinExistence type="predicted"/>
<name>A0A2G5SHT7_9PELO</name>
<dbReference type="AlphaFoldDB" id="A0A2G5SHT7"/>
<comment type="caution">
    <text evidence="3">The sequence shown here is derived from an EMBL/GenBank/DDBJ whole genome shotgun (WGS) entry which is preliminary data.</text>
</comment>
<evidence type="ECO:0000313" key="4">
    <source>
        <dbReference type="Proteomes" id="UP000230233"/>
    </source>
</evidence>
<evidence type="ECO:0000259" key="2">
    <source>
        <dbReference type="Pfam" id="PF17906"/>
    </source>
</evidence>
<protein>
    <recommendedName>
        <fullName evidence="5">F-box domain-containing protein</fullName>
    </recommendedName>
</protein>
<evidence type="ECO:0000313" key="3">
    <source>
        <dbReference type="EMBL" id="PIC14644.1"/>
    </source>
</evidence>
<dbReference type="Gene3D" id="1.10.10.1450">
    <property type="match status" value="1"/>
</dbReference>
<feature type="domain" description="DUF38" evidence="1">
    <location>
        <begin position="178"/>
        <end position="298"/>
    </location>
</feature>
<dbReference type="InterPro" id="IPR002900">
    <property type="entry name" value="DUF38/FTH_CAE_spp"/>
</dbReference>
<keyword evidence="4" id="KW-1185">Reference proteome</keyword>
<evidence type="ECO:0008006" key="5">
    <source>
        <dbReference type="Google" id="ProtNLM"/>
    </source>
</evidence>
<dbReference type="GO" id="GO:0045087">
    <property type="term" value="P:innate immune response"/>
    <property type="evidence" value="ECO:0007669"/>
    <property type="project" value="TreeGrafter"/>
</dbReference>
<dbReference type="PANTHER" id="PTHR23015:SF4">
    <property type="entry name" value="DUF38 DOMAIN-CONTAINING PROTEIN-RELATED"/>
    <property type="match status" value="1"/>
</dbReference>
<organism evidence="3 4">
    <name type="scientific">Caenorhabditis nigoni</name>
    <dbReference type="NCBI Taxonomy" id="1611254"/>
    <lineage>
        <taxon>Eukaryota</taxon>
        <taxon>Metazoa</taxon>
        <taxon>Ecdysozoa</taxon>
        <taxon>Nematoda</taxon>
        <taxon>Chromadorea</taxon>
        <taxon>Rhabditida</taxon>
        <taxon>Rhabditina</taxon>
        <taxon>Rhabditomorpha</taxon>
        <taxon>Rhabditoidea</taxon>
        <taxon>Rhabditidae</taxon>
        <taxon>Peloderinae</taxon>
        <taxon>Caenorhabditis</taxon>
    </lineage>
</organism>
<dbReference type="Pfam" id="PF01827">
    <property type="entry name" value="FTH"/>
    <property type="match status" value="1"/>
</dbReference>
<evidence type="ECO:0000259" key="1">
    <source>
        <dbReference type="Pfam" id="PF01827"/>
    </source>
</evidence>
<dbReference type="PANTHER" id="PTHR23015">
    <property type="entry name" value="UNCHARACTERIZED C.ELEGANS PROTEIN"/>
    <property type="match status" value="1"/>
</dbReference>
<gene>
    <name evidence="3" type="ORF">B9Z55_026883</name>
</gene>
<reference evidence="4" key="1">
    <citation type="submission" date="2017-10" db="EMBL/GenBank/DDBJ databases">
        <title>Rapid genome shrinkage in a self-fertile nematode reveals novel sperm competition proteins.</title>
        <authorList>
            <person name="Yin D."/>
            <person name="Schwarz E.M."/>
            <person name="Thomas C.G."/>
            <person name="Felde R.L."/>
            <person name="Korf I.F."/>
            <person name="Cutter A.D."/>
            <person name="Schartner C.M."/>
            <person name="Ralston E.J."/>
            <person name="Meyer B.J."/>
            <person name="Haag E.S."/>
        </authorList>
    </citation>
    <scope>NUCLEOTIDE SEQUENCE [LARGE SCALE GENOMIC DNA]</scope>
    <source>
        <strain evidence="4">JU1422</strain>
    </source>
</reference>
<dbReference type="Proteomes" id="UP000230233">
    <property type="component" value="Unassembled WGS sequence"/>
</dbReference>
<feature type="domain" description="Mos1 transposase HTH" evidence="2">
    <location>
        <begin position="11"/>
        <end position="59"/>
    </location>
</feature>